<organism evidence="1 2">
    <name type="scientific">Platysternon megacephalum</name>
    <name type="common">big-headed turtle</name>
    <dbReference type="NCBI Taxonomy" id="55544"/>
    <lineage>
        <taxon>Eukaryota</taxon>
        <taxon>Metazoa</taxon>
        <taxon>Chordata</taxon>
        <taxon>Craniata</taxon>
        <taxon>Vertebrata</taxon>
        <taxon>Euteleostomi</taxon>
        <taxon>Archelosauria</taxon>
        <taxon>Testudinata</taxon>
        <taxon>Testudines</taxon>
        <taxon>Cryptodira</taxon>
        <taxon>Durocryptodira</taxon>
        <taxon>Testudinoidea</taxon>
        <taxon>Platysternidae</taxon>
        <taxon>Platysternon</taxon>
    </lineage>
</organism>
<comment type="caution">
    <text evidence="1">The sequence shown here is derived from an EMBL/GenBank/DDBJ whole genome shotgun (WGS) entry which is preliminary data.</text>
</comment>
<evidence type="ECO:0000313" key="2">
    <source>
        <dbReference type="Proteomes" id="UP000297703"/>
    </source>
</evidence>
<proteinExistence type="predicted"/>
<evidence type="ECO:0000313" key="1">
    <source>
        <dbReference type="EMBL" id="TFK09572.1"/>
    </source>
</evidence>
<gene>
    <name evidence="1" type="ORF">DR999_PMT07377</name>
</gene>
<dbReference type="Proteomes" id="UP000297703">
    <property type="component" value="Unassembled WGS sequence"/>
</dbReference>
<dbReference type="EMBL" id="QXTE01000051">
    <property type="protein sequence ID" value="TFK09572.1"/>
    <property type="molecule type" value="Genomic_DNA"/>
</dbReference>
<dbReference type="AlphaFoldDB" id="A0A4D9EQZ2"/>
<reference evidence="1 2" key="2">
    <citation type="submission" date="2019-04" db="EMBL/GenBank/DDBJ databases">
        <title>The genome sequence of big-headed turtle.</title>
        <authorList>
            <person name="Gong S."/>
        </authorList>
    </citation>
    <scope>NUCLEOTIDE SEQUENCE [LARGE SCALE GENOMIC DNA]</scope>
    <source>
        <strain evidence="1">DO16091913</strain>
        <tissue evidence="1">Muscle</tissue>
    </source>
</reference>
<accession>A0A4D9EQZ2</accession>
<protein>
    <submittedName>
        <fullName evidence="1">POU domain, class 3, transcription factor 4</fullName>
    </submittedName>
</protein>
<reference evidence="1 2" key="1">
    <citation type="submission" date="2019-04" db="EMBL/GenBank/DDBJ databases">
        <title>Draft genome of the big-headed turtle Platysternon megacephalum.</title>
        <authorList>
            <person name="Gong S."/>
        </authorList>
    </citation>
    <scope>NUCLEOTIDE SEQUENCE [LARGE SCALE GENOMIC DNA]</scope>
    <source>
        <strain evidence="1">DO16091913</strain>
        <tissue evidence="1">Muscle</tissue>
    </source>
</reference>
<name>A0A4D9EQZ2_9SAUR</name>
<keyword evidence="2" id="KW-1185">Reference proteome</keyword>
<sequence length="138" mass="15143">MCLSQALSKHISLGEPGAQTRLHPLLHHTPAYEGCGWKGELVEIGMRVMQVHALPCGRGEASLCHQQVQACFRARIRWHVSTDVKSDSSSIVGAALSKDDLLCALAHPEMQWGLSQKQTPGKNKLLGEQQRKVTLVKV</sequence>